<feature type="signal peptide" evidence="1">
    <location>
        <begin position="1"/>
        <end position="20"/>
    </location>
</feature>
<accession>A0A6A4H6N6</accession>
<feature type="domain" description="DUF5648" evidence="2">
    <location>
        <begin position="31"/>
        <end position="169"/>
    </location>
</feature>
<evidence type="ECO:0000259" key="2">
    <source>
        <dbReference type="Pfam" id="PF18885"/>
    </source>
</evidence>
<dbReference type="InterPro" id="IPR043708">
    <property type="entry name" value="DUF5648"/>
</dbReference>
<dbReference type="EMBL" id="ML769587">
    <property type="protein sequence ID" value="KAE9392837.1"/>
    <property type="molecule type" value="Genomic_DNA"/>
</dbReference>
<keyword evidence="1" id="KW-0732">Signal</keyword>
<dbReference type="OrthoDB" id="9971254at2759"/>
<evidence type="ECO:0000256" key="1">
    <source>
        <dbReference type="SAM" id="SignalP"/>
    </source>
</evidence>
<feature type="chain" id="PRO_5025427502" description="DUF5648 domain-containing protein" evidence="1">
    <location>
        <begin position="21"/>
        <end position="446"/>
    </location>
</feature>
<keyword evidence="4" id="KW-1185">Reference proteome</keyword>
<dbReference type="AlphaFoldDB" id="A0A6A4H6N6"/>
<dbReference type="Proteomes" id="UP000799118">
    <property type="component" value="Unassembled WGS sequence"/>
</dbReference>
<reference evidence="3" key="1">
    <citation type="journal article" date="2019" name="Environ. Microbiol.">
        <title>Fungal ecological strategies reflected in gene transcription - a case study of two litter decomposers.</title>
        <authorList>
            <person name="Barbi F."/>
            <person name="Kohler A."/>
            <person name="Barry K."/>
            <person name="Baskaran P."/>
            <person name="Daum C."/>
            <person name="Fauchery L."/>
            <person name="Ihrmark K."/>
            <person name="Kuo A."/>
            <person name="LaButti K."/>
            <person name="Lipzen A."/>
            <person name="Morin E."/>
            <person name="Grigoriev I.V."/>
            <person name="Henrissat B."/>
            <person name="Lindahl B."/>
            <person name="Martin F."/>
        </authorList>
    </citation>
    <scope>NUCLEOTIDE SEQUENCE</scope>
    <source>
        <strain evidence="3">JB14</strain>
    </source>
</reference>
<name>A0A6A4H6N6_9AGAR</name>
<evidence type="ECO:0000313" key="3">
    <source>
        <dbReference type="EMBL" id="KAE9392837.1"/>
    </source>
</evidence>
<sequence length="446" mass="47272">MFSLLPTLVFLVSGLAPVLGQECADTSDLVPFWRAFNGAVTDHFYTTNVTEMENVAIAQDGYKLEGVSAFIWTTQQPGTTPLYRLYNQKADDHFYTMSSDELPEMQAAGWTNDTTPIAGYVYPFSVCGASPMYRMFNPTAVDHFYTMNIAEGEAASPSWVNQGIAGYVVLPSVNGSVVLNSSPTPFLAPVSATTSSCATTTDAVPLLRTYSSIGTDHFYTTNATEMNDVAIALDAYSFEGDATFLWATQETNTVPLYRMFNQNVTDHFYTIDANEVNEALGGGYAFDTSTHIAGYVYPYSICGASPIYRLYSSSASDHFYTMSYTESLSASGYVIEGIAGFALLPSVNGAAQTATAGASPFFLPVSLTPSATSVSLTLESALVTTAKPSMVTVPSGPTAFPGTIASPVTTSSGSSLPNSNGATAQAVASYYGVCCVAALIGALAFY</sequence>
<organism evidence="3 4">
    <name type="scientific">Gymnopus androsaceus JB14</name>
    <dbReference type="NCBI Taxonomy" id="1447944"/>
    <lineage>
        <taxon>Eukaryota</taxon>
        <taxon>Fungi</taxon>
        <taxon>Dikarya</taxon>
        <taxon>Basidiomycota</taxon>
        <taxon>Agaricomycotina</taxon>
        <taxon>Agaricomycetes</taxon>
        <taxon>Agaricomycetidae</taxon>
        <taxon>Agaricales</taxon>
        <taxon>Marasmiineae</taxon>
        <taxon>Omphalotaceae</taxon>
        <taxon>Gymnopus</taxon>
    </lineage>
</organism>
<evidence type="ECO:0000313" key="4">
    <source>
        <dbReference type="Proteomes" id="UP000799118"/>
    </source>
</evidence>
<proteinExistence type="predicted"/>
<dbReference type="Pfam" id="PF18885">
    <property type="entry name" value="DUF5648"/>
    <property type="match status" value="2"/>
</dbReference>
<gene>
    <name evidence="3" type="ORF">BT96DRAFT_924487</name>
</gene>
<protein>
    <recommendedName>
        <fullName evidence="2">DUF5648 domain-containing protein</fullName>
    </recommendedName>
</protein>
<feature type="domain" description="DUF5648" evidence="2">
    <location>
        <begin position="205"/>
        <end position="342"/>
    </location>
</feature>